<evidence type="ECO:0000259" key="5">
    <source>
        <dbReference type="Pfam" id="PF00294"/>
    </source>
</evidence>
<evidence type="ECO:0000313" key="7">
    <source>
        <dbReference type="Proteomes" id="UP000009227"/>
    </source>
</evidence>
<dbReference type="EMBL" id="CP002737">
    <property type="protein sequence ID" value="AEF95689.1"/>
    <property type="molecule type" value="Genomic_DNA"/>
</dbReference>
<dbReference type="GO" id="GO:0016301">
    <property type="term" value="F:kinase activity"/>
    <property type="evidence" value="ECO:0007669"/>
    <property type="project" value="UniProtKB-KW"/>
</dbReference>
<dbReference type="AlphaFoldDB" id="F6BEV3"/>
<dbReference type="InterPro" id="IPR029056">
    <property type="entry name" value="Ribokinase-like"/>
</dbReference>
<gene>
    <name evidence="6" type="ordered locus">Metig_0129</name>
</gene>
<organism evidence="7">
    <name type="scientific">Methanotorris igneus (strain DSM 5666 / JCM 11834 / Kol 5)</name>
    <dbReference type="NCBI Taxonomy" id="880724"/>
    <lineage>
        <taxon>Archaea</taxon>
        <taxon>Methanobacteriati</taxon>
        <taxon>Methanobacteriota</taxon>
        <taxon>Methanomada group</taxon>
        <taxon>Methanococci</taxon>
        <taxon>Methanococcales</taxon>
        <taxon>Methanocaldococcaceae</taxon>
        <taxon>Methanotorris</taxon>
    </lineage>
</organism>
<dbReference type="Proteomes" id="UP000009227">
    <property type="component" value="Chromosome"/>
</dbReference>
<dbReference type="InterPro" id="IPR011611">
    <property type="entry name" value="PfkB_dom"/>
</dbReference>
<dbReference type="HOGENOM" id="CLU_027634_5_2_2"/>
<dbReference type="STRING" id="880724.Metig_0129"/>
<keyword evidence="2 4" id="KW-0808">Transferase</keyword>
<dbReference type="SUPFAM" id="SSF53613">
    <property type="entry name" value="Ribokinase-like"/>
    <property type="match status" value="1"/>
</dbReference>
<dbReference type="PANTHER" id="PTHR10584:SF166">
    <property type="entry name" value="RIBOKINASE"/>
    <property type="match status" value="1"/>
</dbReference>
<dbReference type="PRINTS" id="PR00990">
    <property type="entry name" value="RIBOKINASE"/>
</dbReference>
<dbReference type="PROSITE" id="PS00584">
    <property type="entry name" value="PFKB_KINASES_2"/>
    <property type="match status" value="1"/>
</dbReference>
<keyword evidence="3 4" id="KW-0418">Kinase</keyword>
<dbReference type="GO" id="GO:0006796">
    <property type="term" value="P:phosphate-containing compound metabolic process"/>
    <property type="evidence" value="ECO:0007669"/>
    <property type="project" value="UniProtKB-ARBA"/>
</dbReference>
<dbReference type="CDD" id="cd01942">
    <property type="entry name" value="ribokinase_group_A"/>
    <property type="match status" value="1"/>
</dbReference>
<feature type="domain" description="Carbohydrate kinase PfkB" evidence="5">
    <location>
        <begin position="11"/>
        <end position="295"/>
    </location>
</feature>
<keyword evidence="7" id="KW-1185">Reference proteome</keyword>
<reference evidence="6 7" key="1">
    <citation type="submission" date="2011-05" db="EMBL/GenBank/DDBJ databases">
        <title>Complete sequence of Methanotorris igneus Kol 5.</title>
        <authorList>
            <consortium name="US DOE Joint Genome Institute"/>
            <person name="Lucas S."/>
            <person name="Han J."/>
            <person name="Lapidus A."/>
            <person name="Cheng J.-F."/>
            <person name="Goodwin L."/>
            <person name="Pitluck S."/>
            <person name="Peters L."/>
            <person name="Mikhailova N."/>
            <person name="Chertkov O."/>
            <person name="Han C."/>
            <person name="Tapia R."/>
            <person name="Land M."/>
            <person name="Hauser L."/>
            <person name="Kyrpides N."/>
            <person name="Ivanova N."/>
            <person name="Pagani I."/>
            <person name="Sieprawska-Lupa M."/>
            <person name="Whitman W."/>
            <person name="Woyke T."/>
        </authorList>
    </citation>
    <scope>NUCLEOTIDE SEQUENCE [LARGE SCALE GENOMIC DNA]</scope>
    <source>
        <strain evidence="7">DSM 5666 / JCM 11834 / Kol 5</strain>
    </source>
</reference>
<dbReference type="InterPro" id="IPR002139">
    <property type="entry name" value="Ribo/fructo_kinase"/>
</dbReference>
<evidence type="ECO:0000256" key="3">
    <source>
        <dbReference type="ARBA" id="ARBA00022777"/>
    </source>
</evidence>
<evidence type="ECO:0000256" key="1">
    <source>
        <dbReference type="ARBA" id="ARBA00010688"/>
    </source>
</evidence>
<dbReference type="RefSeq" id="WP_013798298.1">
    <property type="nucleotide sequence ID" value="NC_015562.1"/>
</dbReference>
<sequence length="311" mass="34978">MDEDNFNSKKNKIISVGHIALDYIFNVEKFPEPNTSIQIPSARKYYGGAACNVAVGVAKLGLLSGIVSCVGYDFKNSGYERYLKNLGVDISHIYHSEEEETPKAWIFTDKDNNQITFFLWGAAKHYKELNPPLFEAEIVHLATGDPEFNAKCAEKAKKNNILVSFDPGQDLPLYDKDTMERIIKNSNFLFMNKHEFERTLKLLNTDLESLRNRVDVLVVTYGKDGSVIYTKDEEIKIPSIKAEKVVDPTGAGDSYRVGFLAGYVKGYDLEQCGLIGSCVASFVIEKKGCQTNLPSWNDVIERLKKEGYVLE</sequence>
<dbReference type="PANTHER" id="PTHR10584">
    <property type="entry name" value="SUGAR KINASE"/>
    <property type="match status" value="1"/>
</dbReference>
<evidence type="ECO:0000313" key="6">
    <source>
        <dbReference type="EMBL" id="AEF95689.1"/>
    </source>
</evidence>
<comment type="similarity">
    <text evidence="1 4">Belongs to the carbohydrate kinase PfkB family.</text>
</comment>
<accession>F6BEV3</accession>
<evidence type="ECO:0000256" key="4">
    <source>
        <dbReference type="RuleBase" id="RU003704"/>
    </source>
</evidence>
<protein>
    <submittedName>
        <fullName evidence="6">PfkB domain protein</fullName>
    </submittedName>
</protein>
<dbReference type="KEGG" id="mig:Metig_0129"/>
<dbReference type="PROSITE" id="PS00583">
    <property type="entry name" value="PFKB_KINASES_1"/>
    <property type="match status" value="1"/>
</dbReference>
<dbReference type="OrthoDB" id="26949at2157"/>
<dbReference type="Gene3D" id="3.40.1190.20">
    <property type="match status" value="1"/>
</dbReference>
<dbReference type="Pfam" id="PF00294">
    <property type="entry name" value="PfkB"/>
    <property type="match status" value="1"/>
</dbReference>
<dbReference type="InterPro" id="IPR002173">
    <property type="entry name" value="Carboh/pur_kinase_PfkB_CS"/>
</dbReference>
<name>F6BEV3_METIK</name>
<dbReference type="GeneID" id="10642964"/>
<proteinExistence type="inferred from homology"/>
<evidence type="ECO:0000256" key="2">
    <source>
        <dbReference type="ARBA" id="ARBA00022679"/>
    </source>
</evidence>